<evidence type="ECO:0000313" key="4">
    <source>
        <dbReference type="Proteomes" id="UP000023152"/>
    </source>
</evidence>
<dbReference type="Gene3D" id="3.40.1080.10">
    <property type="entry name" value="Glutaconate Coenzyme A-transferase"/>
    <property type="match status" value="1"/>
</dbReference>
<dbReference type="Pfam" id="PF01144">
    <property type="entry name" value="CoA_trans"/>
    <property type="match status" value="1"/>
</dbReference>
<dbReference type="PANTHER" id="PTHR13707:SF60">
    <property type="entry name" value="ACETATE COA-TRANSFERASE SUBUNIT ALPHA"/>
    <property type="match status" value="1"/>
</dbReference>
<keyword evidence="4" id="KW-1185">Reference proteome</keyword>
<organism evidence="3 4">
    <name type="scientific">Reticulomyxa filosa</name>
    <dbReference type="NCBI Taxonomy" id="46433"/>
    <lineage>
        <taxon>Eukaryota</taxon>
        <taxon>Sar</taxon>
        <taxon>Rhizaria</taxon>
        <taxon>Retaria</taxon>
        <taxon>Foraminifera</taxon>
        <taxon>Monothalamids</taxon>
        <taxon>Reticulomyxidae</taxon>
        <taxon>Reticulomyxa</taxon>
    </lineage>
</organism>
<name>X6PAK3_RETFI</name>
<protein>
    <submittedName>
        <fullName evidence="3">Uncharacterized protein</fullName>
    </submittedName>
</protein>
<evidence type="ECO:0000256" key="2">
    <source>
        <dbReference type="ARBA" id="ARBA00022679"/>
    </source>
</evidence>
<dbReference type="PROSITE" id="PS01273">
    <property type="entry name" value="COA_TRANSF_1"/>
    <property type="match status" value="1"/>
</dbReference>
<comment type="caution">
    <text evidence="3">The sequence shown here is derived from an EMBL/GenBank/DDBJ whole genome shotgun (WGS) entry which is preliminary data.</text>
</comment>
<evidence type="ECO:0000256" key="1">
    <source>
        <dbReference type="ARBA" id="ARBA00005612"/>
    </source>
</evidence>
<keyword evidence="2" id="KW-0808">Transferase</keyword>
<dbReference type="PANTHER" id="PTHR13707">
    <property type="entry name" value="KETOACID-COENZYME A TRANSFERASE"/>
    <property type="match status" value="1"/>
</dbReference>
<evidence type="ECO:0000313" key="3">
    <source>
        <dbReference type="EMBL" id="ETO35565.1"/>
    </source>
</evidence>
<comment type="similarity">
    <text evidence="1">Belongs to the 3-oxoacid CoA-transferase subunit A family.</text>
</comment>
<dbReference type="GO" id="GO:0008410">
    <property type="term" value="F:CoA-transferase activity"/>
    <property type="evidence" value="ECO:0007669"/>
    <property type="project" value="InterPro"/>
</dbReference>
<dbReference type="EMBL" id="ASPP01001514">
    <property type="protein sequence ID" value="ETO35565.1"/>
    <property type="molecule type" value="Genomic_DNA"/>
</dbReference>
<dbReference type="AlphaFoldDB" id="X6PAK3"/>
<gene>
    <name evidence="3" type="ORF">RFI_01499</name>
</gene>
<dbReference type="InterPro" id="IPR004163">
    <property type="entry name" value="CoA_transf_BS"/>
</dbReference>
<dbReference type="SUPFAM" id="SSF100950">
    <property type="entry name" value="NagB/RpiA/CoA transferase-like"/>
    <property type="match status" value="1"/>
</dbReference>
<dbReference type="SMART" id="SM00882">
    <property type="entry name" value="CoA_trans"/>
    <property type="match status" value="1"/>
</dbReference>
<proteinExistence type="inferred from homology"/>
<dbReference type="OrthoDB" id="1933379at2759"/>
<sequence>MEKASKTVHKTNQQNRVIKKLLLKTCLWPKGEEKKNSIEYETKANISRNVPYWLLANQYKLRSHFSTKVLATCDEAIKASKIKNGDTLLAGGFGVSGSPIGLAHAIANTGVRDLTVVSNNCGLDKWGLGMLLNRKQIKRMMSSLRIFFFFKKKGGKVIVANVFMEYKQLYVGENKEFARQYLSGELEVEFVPQGTLAERLRAGGAGIPAFYTPTGVGTWIHTGKVPIKYDSKGEVEIYSTHKETRDFNGRTYLLEEAITGAVGIVKCHQADPFGNCTFRGTARNFNPECAQAAQFTIVDAKN</sequence>
<dbReference type="InterPro" id="IPR037171">
    <property type="entry name" value="NagB/RpiA_transferase-like"/>
</dbReference>
<dbReference type="OMA" id="NQIHIPG"/>
<accession>X6PAK3</accession>
<dbReference type="InterPro" id="IPR004165">
    <property type="entry name" value="CoA_trans_fam_I"/>
</dbReference>
<dbReference type="Proteomes" id="UP000023152">
    <property type="component" value="Unassembled WGS sequence"/>
</dbReference>
<reference evidence="3 4" key="1">
    <citation type="journal article" date="2013" name="Curr. Biol.">
        <title>The Genome of the Foraminiferan Reticulomyxa filosa.</title>
        <authorList>
            <person name="Glockner G."/>
            <person name="Hulsmann N."/>
            <person name="Schleicher M."/>
            <person name="Noegel A.A."/>
            <person name="Eichinger L."/>
            <person name="Gallinger C."/>
            <person name="Pawlowski J."/>
            <person name="Sierra R."/>
            <person name="Euteneuer U."/>
            <person name="Pillet L."/>
            <person name="Moustafa A."/>
            <person name="Platzer M."/>
            <person name="Groth M."/>
            <person name="Szafranski K."/>
            <person name="Schliwa M."/>
        </authorList>
    </citation>
    <scope>NUCLEOTIDE SEQUENCE [LARGE SCALE GENOMIC DNA]</scope>
</reference>